<evidence type="ECO:0000313" key="6">
    <source>
        <dbReference type="Proteomes" id="UP001190926"/>
    </source>
</evidence>
<name>A0AAD4JD72_PERFH</name>
<proteinExistence type="inferred from homology"/>
<dbReference type="EMBL" id="SDAM02000085">
    <property type="protein sequence ID" value="KAH6831661.1"/>
    <property type="molecule type" value="Genomic_DNA"/>
</dbReference>
<feature type="domain" description="Sulfotransferase" evidence="4">
    <location>
        <begin position="66"/>
        <end position="326"/>
    </location>
</feature>
<evidence type="ECO:0000259" key="4">
    <source>
        <dbReference type="Pfam" id="PF00685"/>
    </source>
</evidence>
<dbReference type="InterPro" id="IPR027417">
    <property type="entry name" value="P-loop_NTPase"/>
</dbReference>
<protein>
    <recommendedName>
        <fullName evidence="3">Sulfotransferase</fullName>
        <ecNumber evidence="3">2.8.2.-</ecNumber>
    </recommendedName>
</protein>
<dbReference type="InterPro" id="IPR000863">
    <property type="entry name" value="Sulfotransferase_dom"/>
</dbReference>
<dbReference type="PANTHER" id="PTHR11783">
    <property type="entry name" value="SULFOTRANSFERASE SULT"/>
    <property type="match status" value="1"/>
</dbReference>
<reference evidence="5 6" key="1">
    <citation type="journal article" date="2021" name="Nat. Commun.">
        <title>Incipient diploidization of the medicinal plant Perilla within 10,000 years.</title>
        <authorList>
            <person name="Zhang Y."/>
            <person name="Shen Q."/>
            <person name="Leng L."/>
            <person name="Zhang D."/>
            <person name="Chen S."/>
            <person name="Shi Y."/>
            <person name="Ning Z."/>
            <person name="Chen S."/>
        </authorList>
    </citation>
    <scope>NUCLEOTIDE SEQUENCE [LARGE SCALE GENOMIC DNA]</scope>
    <source>
        <strain evidence="6">cv. PC099</strain>
    </source>
</reference>
<dbReference type="AlphaFoldDB" id="A0AAD4JD72"/>
<sequence length="330" mass="38286">MSSQNIPKYLQEEEALSEESKALISSLPRQKGWFNSSHIYLYQGFWYQPNHLQAVISCQKHFQVEDSDVFLVTYPKCGTTWLKAVIFTLLNRKQYPVVAKNHPLLTTNPHDLVLSLEINLYADNQIPAAASFPSRRFFSTHMPYVSLPKNSSSSKSKCKVVYVCRNPKDTFVSLWHFMNKLQLQEDGSIREKFEMFCDGAVGYGPFWDHVLEYWKQSREMNSDRVFFLKYEDMKEKAEVELRRLAEFLDCPFSAEEEESGVVEGILKLTSFESMSSLEVNKVGRLMNGMENRHFFREGVVGDWNNYLSAQMVDKLDRITREKFLGSGLVL</sequence>
<evidence type="ECO:0000313" key="5">
    <source>
        <dbReference type="EMBL" id="KAH6831661.1"/>
    </source>
</evidence>
<keyword evidence="6" id="KW-1185">Reference proteome</keyword>
<dbReference type="Pfam" id="PF00685">
    <property type="entry name" value="Sulfotransfer_1"/>
    <property type="match status" value="1"/>
</dbReference>
<comment type="similarity">
    <text evidence="1 3">Belongs to the sulfotransferase 1 family.</text>
</comment>
<evidence type="ECO:0000256" key="3">
    <source>
        <dbReference type="RuleBase" id="RU361155"/>
    </source>
</evidence>
<evidence type="ECO:0000256" key="1">
    <source>
        <dbReference type="ARBA" id="ARBA00005771"/>
    </source>
</evidence>
<evidence type="ECO:0000256" key="2">
    <source>
        <dbReference type="ARBA" id="ARBA00022679"/>
    </source>
</evidence>
<dbReference type="SUPFAM" id="SSF52540">
    <property type="entry name" value="P-loop containing nucleoside triphosphate hydrolases"/>
    <property type="match status" value="1"/>
</dbReference>
<gene>
    <name evidence="5" type="ORF">C2S53_008743</name>
</gene>
<dbReference type="EC" id="2.8.2.-" evidence="3"/>
<keyword evidence="2 3" id="KW-0808">Transferase</keyword>
<dbReference type="Gene3D" id="3.40.50.300">
    <property type="entry name" value="P-loop containing nucleotide triphosphate hydrolases"/>
    <property type="match status" value="1"/>
</dbReference>
<accession>A0AAD4JD72</accession>
<organism evidence="5 6">
    <name type="scientific">Perilla frutescens var. hirtella</name>
    <name type="common">Perilla citriodora</name>
    <name type="synonym">Perilla setoyensis</name>
    <dbReference type="NCBI Taxonomy" id="608512"/>
    <lineage>
        <taxon>Eukaryota</taxon>
        <taxon>Viridiplantae</taxon>
        <taxon>Streptophyta</taxon>
        <taxon>Embryophyta</taxon>
        <taxon>Tracheophyta</taxon>
        <taxon>Spermatophyta</taxon>
        <taxon>Magnoliopsida</taxon>
        <taxon>eudicotyledons</taxon>
        <taxon>Gunneridae</taxon>
        <taxon>Pentapetalae</taxon>
        <taxon>asterids</taxon>
        <taxon>lamiids</taxon>
        <taxon>Lamiales</taxon>
        <taxon>Lamiaceae</taxon>
        <taxon>Nepetoideae</taxon>
        <taxon>Elsholtzieae</taxon>
        <taxon>Perilla</taxon>
    </lineage>
</organism>
<comment type="caution">
    <text evidence="5">The sequence shown here is derived from an EMBL/GenBank/DDBJ whole genome shotgun (WGS) entry which is preliminary data.</text>
</comment>
<dbReference type="Proteomes" id="UP001190926">
    <property type="component" value="Unassembled WGS sequence"/>
</dbReference>
<dbReference type="GO" id="GO:0008146">
    <property type="term" value="F:sulfotransferase activity"/>
    <property type="evidence" value="ECO:0007669"/>
    <property type="project" value="InterPro"/>
</dbReference>